<organism evidence="2 3">
    <name type="scientific">Amblyomma americanum</name>
    <name type="common">Lone star tick</name>
    <dbReference type="NCBI Taxonomy" id="6943"/>
    <lineage>
        <taxon>Eukaryota</taxon>
        <taxon>Metazoa</taxon>
        <taxon>Ecdysozoa</taxon>
        <taxon>Arthropoda</taxon>
        <taxon>Chelicerata</taxon>
        <taxon>Arachnida</taxon>
        <taxon>Acari</taxon>
        <taxon>Parasitiformes</taxon>
        <taxon>Ixodida</taxon>
        <taxon>Ixodoidea</taxon>
        <taxon>Ixodidae</taxon>
        <taxon>Amblyomminae</taxon>
        <taxon>Amblyomma</taxon>
    </lineage>
</organism>
<proteinExistence type="predicted"/>
<evidence type="ECO:0008006" key="4">
    <source>
        <dbReference type="Google" id="ProtNLM"/>
    </source>
</evidence>
<dbReference type="AlphaFoldDB" id="A0AAQ4F1U5"/>
<dbReference type="Proteomes" id="UP001321473">
    <property type="component" value="Unassembled WGS sequence"/>
</dbReference>
<dbReference type="Gene3D" id="3.40.390.10">
    <property type="entry name" value="Collagenase (Catalytic Domain)"/>
    <property type="match status" value="1"/>
</dbReference>
<evidence type="ECO:0000313" key="2">
    <source>
        <dbReference type="EMBL" id="KAK8780688.1"/>
    </source>
</evidence>
<name>A0AAQ4F1U5_AMBAM</name>
<sequence>MRSNEEMDTEMTLGSHVPRRAQPSRMRLISKLLPNLSRRSSRGGSVSQSVYDKDEDRSHTSARSRHSSWKTLSFFSQIVIADAGVVKECTSSDCRVAAELLKTTLDRSVKPCDDFYSYVCPNFRAPESGVLWAVTAYMRNVTEALLYTIDVPPSRQNALQKAAGMYRACVGVLLSNTSEVRAVNACRAGYAAAAVRCSAGVGGLDTLPLQPLFYEGEALERLRVDIFLHANHPRKAQKDSSRTRCKTS</sequence>
<comment type="caution">
    <text evidence="2">The sequence shown here is derived from an EMBL/GenBank/DDBJ whole genome shotgun (WGS) entry which is preliminary data.</text>
</comment>
<evidence type="ECO:0000256" key="1">
    <source>
        <dbReference type="SAM" id="MobiDB-lite"/>
    </source>
</evidence>
<keyword evidence="3" id="KW-1185">Reference proteome</keyword>
<dbReference type="InterPro" id="IPR042089">
    <property type="entry name" value="Peptidase_M13_dom_2"/>
</dbReference>
<dbReference type="InterPro" id="IPR000718">
    <property type="entry name" value="Peptidase_M13"/>
</dbReference>
<dbReference type="InterPro" id="IPR024079">
    <property type="entry name" value="MetalloPept_cat_dom_sf"/>
</dbReference>
<gene>
    <name evidence="2" type="ORF">V5799_017972</name>
</gene>
<reference evidence="2 3" key="1">
    <citation type="journal article" date="2023" name="Arcadia Sci">
        <title>De novo assembly of a long-read Amblyomma americanum tick genome.</title>
        <authorList>
            <person name="Chou S."/>
            <person name="Poskanzer K.E."/>
            <person name="Rollins M."/>
            <person name="Thuy-Boun P.S."/>
        </authorList>
    </citation>
    <scope>NUCLEOTIDE SEQUENCE [LARGE SCALE GENOMIC DNA]</scope>
    <source>
        <strain evidence="2">F_SG_1</strain>
        <tissue evidence="2">Salivary glands</tissue>
    </source>
</reference>
<accession>A0AAQ4F1U5</accession>
<evidence type="ECO:0000313" key="3">
    <source>
        <dbReference type="Proteomes" id="UP001321473"/>
    </source>
</evidence>
<feature type="region of interest" description="Disordered" evidence="1">
    <location>
        <begin position="1"/>
        <end position="63"/>
    </location>
</feature>
<dbReference type="SUPFAM" id="SSF55486">
    <property type="entry name" value="Metalloproteases ('zincins'), catalytic domain"/>
    <property type="match status" value="1"/>
</dbReference>
<dbReference type="GO" id="GO:0006508">
    <property type="term" value="P:proteolysis"/>
    <property type="evidence" value="ECO:0007669"/>
    <property type="project" value="InterPro"/>
</dbReference>
<dbReference type="Gene3D" id="1.10.1380.10">
    <property type="entry name" value="Neutral endopeptidase , domain2"/>
    <property type="match status" value="1"/>
</dbReference>
<protein>
    <recommendedName>
        <fullName evidence="4">Peptidase M13 N-terminal domain-containing protein</fullName>
    </recommendedName>
</protein>
<dbReference type="EMBL" id="JARKHS020008538">
    <property type="protein sequence ID" value="KAK8780688.1"/>
    <property type="molecule type" value="Genomic_DNA"/>
</dbReference>
<dbReference type="PROSITE" id="PS51885">
    <property type="entry name" value="NEPRILYSIN"/>
    <property type="match status" value="1"/>
</dbReference>
<dbReference type="GO" id="GO:0004222">
    <property type="term" value="F:metalloendopeptidase activity"/>
    <property type="evidence" value="ECO:0007669"/>
    <property type="project" value="InterPro"/>
</dbReference>